<dbReference type="Pfam" id="PF02768">
    <property type="entry name" value="DNA_pol3_beta_3"/>
    <property type="match status" value="1"/>
</dbReference>
<keyword evidence="6" id="KW-0235">DNA replication</keyword>
<dbReference type="InterPro" id="IPR022634">
    <property type="entry name" value="DNA_polIII_beta_N"/>
</dbReference>
<name>B2HPI2_MYCMM</name>
<protein>
    <submittedName>
        <fullName evidence="12">DNA polymerase III (Beta chain) DnaN_1</fullName>
    </submittedName>
</protein>
<dbReference type="GO" id="GO:0003677">
    <property type="term" value="F:DNA binding"/>
    <property type="evidence" value="ECO:0007669"/>
    <property type="project" value="UniProtKB-KW"/>
</dbReference>
<dbReference type="GO" id="GO:0006271">
    <property type="term" value="P:DNA strand elongation involved in DNA replication"/>
    <property type="evidence" value="ECO:0007669"/>
    <property type="project" value="TreeGrafter"/>
</dbReference>
<evidence type="ECO:0000313" key="13">
    <source>
        <dbReference type="Proteomes" id="UP000001190"/>
    </source>
</evidence>
<sequence length="380" mass="39984">MKFVINSGTLAETIAAAISSLPTRPAASILGGVLVEAQLGTVTFSSFNYNRATTRLTAADVADTDTVVVAGRLLAAVGANLPKGPECQVTVGNAEMVIATPRTEFRLPVLHATDYPRLPVMGSEDAIGCVNAESFSEAVHVIGRFASTDALPAEFTALNIDCRPGQMRLCATDRYMIARREIEWTGAGEANINVPAADLLATIKAASGNGAEPIEILWNGATLGLRTPSTTVITRVLDEEFPNVDRVLSLKSPFHAAVTVPTAELASTLKRAASIADDQNAQIDVAINSDTLSVTTTQSTAGNIDETVAAVQHGGDRKIALSSRRLHNTLSAIDDPNVTLAFLKEGHMVYAFPGAIDTNLVPPQRDTVAALMGIKGREGQ</sequence>
<evidence type="ECO:0000256" key="2">
    <source>
        <dbReference type="ARBA" id="ARBA00010752"/>
    </source>
</evidence>
<feature type="domain" description="DNA polymerase III beta sliding clamp C-terminal" evidence="11">
    <location>
        <begin position="255"/>
        <end position="343"/>
    </location>
</feature>
<evidence type="ECO:0000313" key="12">
    <source>
        <dbReference type="EMBL" id="ACC42334.1"/>
    </source>
</evidence>
<proteinExistence type="inferred from homology"/>
<gene>
    <name evidence="12" type="primary">dnaN_1</name>
    <name evidence="12" type="ordered locus">MMAR_3926</name>
</gene>
<dbReference type="RefSeq" id="WP_012395520.1">
    <property type="nucleotide sequence ID" value="NC_010612.1"/>
</dbReference>
<dbReference type="InterPro" id="IPR046938">
    <property type="entry name" value="DNA_clamp_sf"/>
</dbReference>
<feature type="domain" description="DNA polymerase III beta sliding clamp N-terminal" evidence="9">
    <location>
        <begin position="1"/>
        <end position="119"/>
    </location>
</feature>
<evidence type="ECO:0000256" key="8">
    <source>
        <dbReference type="ARBA" id="ARBA00023125"/>
    </source>
</evidence>
<dbReference type="OrthoDB" id="468978at2"/>
<dbReference type="AlphaFoldDB" id="B2HPI2"/>
<keyword evidence="3" id="KW-0963">Cytoplasm</keyword>
<evidence type="ECO:0000256" key="7">
    <source>
        <dbReference type="ARBA" id="ARBA00022932"/>
    </source>
</evidence>
<comment type="similarity">
    <text evidence="2">Belongs to the beta sliding clamp family.</text>
</comment>
<dbReference type="STRING" id="216594.MMAR_3926"/>
<dbReference type="InterPro" id="IPR022635">
    <property type="entry name" value="DNA_polIII_beta_C"/>
</dbReference>
<dbReference type="Pfam" id="PF02767">
    <property type="entry name" value="DNA_pol3_beta_2"/>
    <property type="match status" value="1"/>
</dbReference>
<evidence type="ECO:0000256" key="4">
    <source>
        <dbReference type="ARBA" id="ARBA00022679"/>
    </source>
</evidence>
<dbReference type="Pfam" id="PF00712">
    <property type="entry name" value="DNA_pol3_beta"/>
    <property type="match status" value="1"/>
</dbReference>
<dbReference type="PANTHER" id="PTHR30478">
    <property type="entry name" value="DNA POLYMERASE III SUBUNIT BETA"/>
    <property type="match status" value="1"/>
</dbReference>
<feature type="domain" description="DNA polymerase III beta sliding clamp central" evidence="10">
    <location>
        <begin position="133"/>
        <end position="243"/>
    </location>
</feature>
<comment type="subcellular location">
    <subcellularLocation>
        <location evidence="1">Cytoplasm</location>
    </subcellularLocation>
</comment>
<dbReference type="Proteomes" id="UP000001190">
    <property type="component" value="Chromosome"/>
</dbReference>
<reference evidence="12 13" key="1">
    <citation type="journal article" date="2008" name="Genome Res.">
        <title>Insights from the complete genome sequence of Mycobacterium marinum on the evolution of Mycobacterium tuberculosis.</title>
        <authorList>
            <person name="Stinear T.P."/>
            <person name="Seemann T."/>
            <person name="Harrison P.F."/>
            <person name="Jenkin G.A."/>
            <person name="Davies J.K."/>
            <person name="Johnson P.D."/>
            <person name="Abdellah Z."/>
            <person name="Arrowsmith C."/>
            <person name="Chillingworth T."/>
            <person name="Churcher C."/>
            <person name="Clarke K."/>
            <person name="Cronin A."/>
            <person name="Davis P."/>
            <person name="Goodhead I."/>
            <person name="Holroyd N."/>
            <person name="Jagels K."/>
            <person name="Lord A."/>
            <person name="Moule S."/>
            <person name="Mungall K."/>
            <person name="Norbertczak H."/>
            <person name="Quail M.A."/>
            <person name="Rabbinowitsch E."/>
            <person name="Walker D."/>
            <person name="White B."/>
            <person name="Whitehead S."/>
            <person name="Small P.L."/>
            <person name="Brosch R."/>
            <person name="Ramakrishnan L."/>
            <person name="Fischbach M.A."/>
            <person name="Parkhill J."/>
            <person name="Cole S.T."/>
        </authorList>
    </citation>
    <scope>NUCLEOTIDE SEQUENCE [LARGE SCALE GENOMIC DNA]</scope>
    <source>
        <strain evidence="13">ATCC BAA-535 / M</strain>
    </source>
</reference>
<dbReference type="GO" id="GO:0005737">
    <property type="term" value="C:cytoplasm"/>
    <property type="evidence" value="ECO:0007669"/>
    <property type="project" value="UniProtKB-SubCell"/>
</dbReference>
<dbReference type="SMART" id="SM00480">
    <property type="entry name" value="POL3Bc"/>
    <property type="match status" value="1"/>
</dbReference>
<keyword evidence="7" id="KW-0239">DNA-directed DNA polymerase</keyword>
<evidence type="ECO:0000259" key="10">
    <source>
        <dbReference type="Pfam" id="PF02767"/>
    </source>
</evidence>
<dbReference type="Gene3D" id="3.10.150.10">
    <property type="entry name" value="DNA Polymerase III, subunit A, domain 2"/>
    <property type="match status" value="3"/>
</dbReference>
<keyword evidence="5" id="KW-0548">Nucleotidyltransferase</keyword>
<keyword evidence="13" id="KW-1185">Reference proteome</keyword>
<dbReference type="EMBL" id="CP000854">
    <property type="protein sequence ID" value="ACC42334.1"/>
    <property type="molecule type" value="Genomic_DNA"/>
</dbReference>
<evidence type="ECO:0000256" key="6">
    <source>
        <dbReference type="ARBA" id="ARBA00022705"/>
    </source>
</evidence>
<dbReference type="PANTHER" id="PTHR30478:SF0">
    <property type="entry name" value="BETA SLIDING CLAMP"/>
    <property type="match status" value="1"/>
</dbReference>
<organism evidence="12 13">
    <name type="scientific">Mycobacterium marinum (strain ATCC BAA-535 / M)</name>
    <dbReference type="NCBI Taxonomy" id="216594"/>
    <lineage>
        <taxon>Bacteria</taxon>
        <taxon>Bacillati</taxon>
        <taxon>Actinomycetota</taxon>
        <taxon>Actinomycetes</taxon>
        <taxon>Mycobacteriales</taxon>
        <taxon>Mycobacteriaceae</taxon>
        <taxon>Mycobacterium</taxon>
        <taxon>Mycobacterium ulcerans group</taxon>
    </lineage>
</organism>
<evidence type="ECO:0000256" key="3">
    <source>
        <dbReference type="ARBA" id="ARBA00022490"/>
    </source>
</evidence>
<evidence type="ECO:0000259" key="11">
    <source>
        <dbReference type="Pfam" id="PF02768"/>
    </source>
</evidence>
<dbReference type="InterPro" id="IPR022637">
    <property type="entry name" value="DNA_polIII_beta_cen"/>
</dbReference>
<dbReference type="KEGG" id="mmi:MMAR_3926"/>
<accession>B2HPI2</accession>
<keyword evidence="4" id="KW-0808">Transferase</keyword>
<dbReference type="SUPFAM" id="SSF55979">
    <property type="entry name" value="DNA clamp"/>
    <property type="match status" value="3"/>
</dbReference>
<evidence type="ECO:0000256" key="5">
    <source>
        <dbReference type="ARBA" id="ARBA00022695"/>
    </source>
</evidence>
<evidence type="ECO:0000256" key="1">
    <source>
        <dbReference type="ARBA" id="ARBA00004496"/>
    </source>
</evidence>
<keyword evidence="8" id="KW-0238">DNA-binding</keyword>
<dbReference type="HOGENOM" id="CLU_038149_1_1_11"/>
<dbReference type="GO" id="GO:0008408">
    <property type="term" value="F:3'-5' exonuclease activity"/>
    <property type="evidence" value="ECO:0007669"/>
    <property type="project" value="InterPro"/>
</dbReference>
<dbReference type="eggNOG" id="COG0592">
    <property type="taxonomic scope" value="Bacteria"/>
</dbReference>
<dbReference type="GO" id="GO:0003887">
    <property type="term" value="F:DNA-directed DNA polymerase activity"/>
    <property type="evidence" value="ECO:0007669"/>
    <property type="project" value="UniProtKB-KW"/>
</dbReference>
<evidence type="ECO:0000259" key="9">
    <source>
        <dbReference type="Pfam" id="PF00712"/>
    </source>
</evidence>
<dbReference type="GO" id="GO:0009360">
    <property type="term" value="C:DNA polymerase III complex"/>
    <property type="evidence" value="ECO:0007669"/>
    <property type="project" value="InterPro"/>
</dbReference>
<dbReference type="InterPro" id="IPR001001">
    <property type="entry name" value="DNA_polIII_beta"/>
</dbReference>